<evidence type="ECO:0000313" key="1">
    <source>
        <dbReference type="EMBL" id="MBB4000978.1"/>
    </source>
</evidence>
<organism evidence="1 2">
    <name type="scientific">Aurantimonas endophytica</name>
    <dbReference type="NCBI Taxonomy" id="1522175"/>
    <lineage>
        <taxon>Bacteria</taxon>
        <taxon>Pseudomonadati</taxon>
        <taxon>Pseudomonadota</taxon>
        <taxon>Alphaproteobacteria</taxon>
        <taxon>Hyphomicrobiales</taxon>
        <taxon>Aurantimonadaceae</taxon>
        <taxon>Aurantimonas</taxon>
    </lineage>
</organism>
<reference evidence="1 2" key="1">
    <citation type="submission" date="2020-08" db="EMBL/GenBank/DDBJ databases">
        <title>Genomic Encyclopedia of Type Strains, Phase IV (KMG-IV): sequencing the most valuable type-strain genomes for metagenomic binning, comparative biology and taxonomic classification.</title>
        <authorList>
            <person name="Goeker M."/>
        </authorList>
    </citation>
    <scope>NUCLEOTIDE SEQUENCE [LARGE SCALE GENOMIC DNA]</scope>
    <source>
        <strain evidence="1 2">DSM 103570</strain>
    </source>
</reference>
<protein>
    <submittedName>
        <fullName evidence="1">Uncharacterized protein</fullName>
    </submittedName>
</protein>
<keyword evidence="2" id="KW-1185">Reference proteome</keyword>
<name>A0A7W6MMN0_9HYPH</name>
<dbReference type="AlphaFoldDB" id="A0A7W6MMN0"/>
<proteinExistence type="predicted"/>
<sequence>MADILYNREETLLGYNVVLAKDDGRPYLSPGKPFVQGYLDRLRANGDRLGIVPEDVPMNEVFGGMWLPGDLEPLVPRPAITATVSKAAILADGADKAVISGLPKPCVVRVDGQSVERKGGTLTLTADVPGTYRIEVDQWPYLPWSVEIVAT</sequence>
<comment type="caution">
    <text evidence="1">The sequence shown here is derived from an EMBL/GenBank/DDBJ whole genome shotgun (WGS) entry which is preliminary data.</text>
</comment>
<dbReference type="EMBL" id="JACIEM010000001">
    <property type="protein sequence ID" value="MBB4000978.1"/>
    <property type="molecule type" value="Genomic_DNA"/>
</dbReference>
<dbReference type="RefSeq" id="WP_183205210.1">
    <property type="nucleotide sequence ID" value="NZ_JAAAMM010000001.1"/>
</dbReference>
<gene>
    <name evidence="1" type="ORF">GGR03_000025</name>
</gene>
<dbReference type="Proteomes" id="UP000588647">
    <property type="component" value="Unassembled WGS sequence"/>
</dbReference>
<accession>A0A7W6MMN0</accession>
<evidence type="ECO:0000313" key="2">
    <source>
        <dbReference type="Proteomes" id="UP000588647"/>
    </source>
</evidence>